<evidence type="ECO:0000256" key="3">
    <source>
        <dbReference type="SAM" id="MobiDB-lite"/>
    </source>
</evidence>
<dbReference type="GO" id="GO:0062129">
    <property type="term" value="C:chitin-based extracellular matrix"/>
    <property type="evidence" value="ECO:0007669"/>
    <property type="project" value="TreeGrafter"/>
</dbReference>
<feature type="signal peptide" evidence="4">
    <location>
        <begin position="1"/>
        <end position="19"/>
    </location>
</feature>
<sequence length="230" mass="25211">MNVELISLLLCCLIWESSAKPTNVFLSYQDSLGQYSFGYSAPGSARSEIKTLNGGTRGAYSYVDGNGVIQTAEYVADDDGFHVIATNLPQAPLPVEETAEVSAARKEHLEALQLAEQMAEEAGNDQEGPVLSKQSVDQNDRSEKERTKVGEENRERLNSMEFVKKEEDLKMDNKALNLTEVESTTKDESTSVLKDRLNLGNVPVFRITYGNPQSEKSLAIEQAGSSVNSP</sequence>
<dbReference type="PROSITE" id="PS51155">
    <property type="entry name" value="CHIT_BIND_RR_2"/>
    <property type="match status" value="1"/>
</dbReference>
<dbReference type="InterPro" id="IPR000618">
    <property type="entry name" value="Insect_cuticle"/>
</dbReference>
<evidence type="ECO:0000313" key="6">
    <source>
        <dbReference type="Proteomes" id="UP001258017"/>
    </source>
</evidence>
<dbReference type="EMBL" id="JAIFRP010000006">
    <property type="protein sequence ID" value="KAK2587551.1"/>
    <property type="molecule type" value="Genomic_DNA"/>
</dbReference>
<dbReference type="PANTHER" id="PTHR10380:SF196">
    <property type="entry name" value="CUTICULAR PROTEIN 72EA"/>
    <property type="match status" value="1"/>
</dbReference>
<accession>A0AAD9VUJ6</accession>
<evidence type="ECO:0000256" key="4">
    <source>
        <dbReference type="SAM" id="SignalP"/>
    </source>
</evidence>
<name>A0AAD9VUJ6_9HYME</name>
<gene>
    <name evidence="5" type="ORF">KPH14_003684</name>
</gene>
<keyword evidence="1 2" id="KW-0193">Cuticle</keyword>
<dbReference type="Pfam" id="PF00379">
    <property type="entry name" value="Chitin_bind_4"/>
    <property type="match status" value="1"/>
</dbReference>
<dbReference type="AlphaFoldDB" id="A0AAD9VUJ6"/>
<dbReference type="PANTHER" id="PTHR10380">
    <property type="entry name" value="CUTICLE PROTEIN"/>
    <property type="match status" value="1"/>
</dbReference>
<evidence type="ECO:0000256" key="1">
    <source>
        <dbReference type="ARBA" id="ARBA00022460"/>
    </source>
</evidence>
<evidence type="ECO:0008006" key="7">
    <source>
        <dbReference type="Google" id="ProtNLM"/>
    </source>
</evidence>
<feature type="region of interest" description="Disordered" evidence="3">
    <location>
        <begin position="119"/>
        <end position="154"/>
    </location>
</feature>
<organism evidence="5 6">
    <name type="scientific">Odynerus spinipes</name>
    <dbReference type="NCBI Taxonomy" id="1348599"/>
    <lineage>
        <taxon>Eukaryota</taxon>
        <taxon>Metazoa</taxon>
        <taxon>Ecdysozoa</taxon>
        <taxon>Arthropoda</taxon>
        <taxon>Hexapoda</taxon>
        <taxon>Insecta</taxon>
        <taxon>Pterygota</taxon>
        <taxon>Neoptera</taxon>
        <taxon>Endopterygota</taxon>
        <taxon>Hymenoptera</taxon>
        <taxon>Apocrita</taxon>
        <taxon>Aculeata</taxon>
        <taxon>Vespoidea</taxon>
        <taxon>Vespidae</taxon>
        <taxon>Eumeninae</taxon>
        <taxon>Odynerus</taxon>
    </lineage>
</organism>
<comment type="caution">
    <text evidence="5">The sequence shown here is derived from an EMBL/GenBank/DDBJ whole genome shotgun (WGS) entry which is preliminary data.</text>
</comment>
<reference evidence="5" key="2">
    <citation type="journal article" date="2023" name="Commun. Biol.">
        <title>Intrasexual cuticular hydrocarbon dimorphism in a wasp sheds light on hydrocarbon biosynthesis genes in Hymenoptera.</title>
        <authorList>
            <person name="Moris V.C."/>
            <person name="Podsiadlowski L."/>
            <person name="Martin S."/>
            <person name="Oeyen J.P."/>
            <person name="Donath A."/>
            <person name="Petersen M."/>
            <person name="Wilbrandt J."/>
            <person name="Misof B."/>
            <person name="Liedtke D."/>
            <person name="Thamm M."/>
            <person name="Scheiner R."/>
            <person name="Schmitt T."/>
            <person name="Niehuis O."/>
        </authorList>
    </citation>
    <scope>NUCLEOTIDE SEQUENCE</scope>
    <source>
        <strain evidence="5">GBR_01_08_01A</strain>
    </source>
</reference>
<dbReference type="GO" id="GO:0008010">
    <property type="term" value="F:structural constituent of chitin-based larval cuticle"/>
    <property type="evidence" value="ECO:0007669"/>
    <property type="project" value="TreeGrafter"/>
</dbReference>
<dbReference type="PROSITE" id="PS00233">
    <property type="entry name" value="CHIT_BIND_RR_1"/>
    <property type="match status" value="1"/>
</dbReference>
<feature type="chain" id="PRO_5042117083" description="Cuticle protein 6" evidence="4">
    <location>
        <begin position="20"/>
        <end position="230"/>
    </location>
</feature>
<protein>
    <recommendedName>
        <fullName evidence="7">Cuticle protein 6</fullName>
    </recommendedName>
</protein>
<reference evidence="5" key="1">
    <citation type="submission" date="2021-08" db="EMBL/GenBank/DDBJ databases">
        <authorList>
            <person name="Misof B."/>
            <person name="Oliver O."/>
            <person name="Podsiadlowski L."/>
            <person name="Donath A."/>
            <person name="Peters R."/>
            <person name="Mayer C."/>
            <person name="Rust J."/>
            <person name="Gunkel S."/>
            <person name="Lesny P."/>
            <person name="Martin S."/>
            <person name="Oeyen J.P."/>
            <person name="Petersen M."/>
            <person name="Panagiotis P."/>
            <person name="Wilbrandt J."/>
            <person name="Tanja T."/>
        </authorList>
    </citation>
    <scope>NUCLEOTIDE SEQUENCE</scope>
    <source>
        <strain evidence="5">GBR_01_08_01A</strain>
        <tissue evidence="5">Thorax + abdomen</tissue>
    </source>
</reference>
<dbReference type="InterPro" id="IPR050468">
    <property type="entry name" value="Cuticle_Struct_Prot"/>
</dbReference>
<dbReference type="Proteomes" id="UP001258017">
    <property type="component" value="Unassembled WGS sequence"/>
</dbReference>
<evidence type="ECO:0000256" key="2">
    <source>
        <dbReference type="PROSITE-ProRule" id="PRU00497"/>
    </source>
</evidence>
<keyword evidence="4" id="KW-0732">Signal</keyword>
<proteinExistence type="predicted"/>
<feature type="compositionally biased region" description="Basic and acidic residues" evidence="3">
    <location>
        <begin position="138"/>
        <end position="154"/>
    </location>
</feature>
<evidence type="ECO:0000313" key="5">
    <source>
        <dbReference type="EMBL" id="KAK2587551.1"/>
    </source>
</evidence>
<dbReference type="InterPro" id="IPR031311">
    <property type="entry name" value="CHIT_BIND_RR_consensus"/>
</dbReference>
<keyword evidence="6" id="KW-1185">Reference proteome</keyword>